<protein>
    <recommendedName>
        <fullName evidence="4">ABC-2 type transport system permease protein</fullName>
    </recommendedName>
</protein>
<feature type="transmembrane region" description="Helical" evidence="1">
    <location>
        <begin position="48"/>
        <end position="67"/>
    </location>
</feature>
<keyword evidence="1" id="KW-0812">Transmembrane</keyword>
<feature type="transmembrane region" description="Helical" evidence="1">
    <location>
        <begin position="137"/>
        <end position="158"/>
    </location>
</feature>
<dbReference type="RefSeq" id="WP_072891893.1">
    <property type="nucleotide sequence ID" value="NZ_FQVW01000062.1"/>
</dbReference>
<evidence type="ECO:0000313" key="3">
    <source>
        <dbReference type="Proteomes" id="UP000183988"/>
    </source>
</evidence>
<proteinExistence type="predicted"/>
<feature type="transmembrane region" description="Helical" evidence="1">
    <location>
        <begin position="87"/>
        <end position="108"/>
    </location>
</feature>
<sequence>MNRQIKGLLYFFVTDIRHSLIVFWSILLLTLVVSLAFSYFLLSVEDGKLWFAIPFGTYFYCMIMGFITVKESIPFSIKMGATRKNLYFAIAIFFFVFALFKALLSNIVHSSVIFFKDVASIDTFNFIHPSLAVQDTWLTRFTIDTLIMFTLLSVMFLLGLVFHKFGLIGGGAVVGLFAISLLIGIAKGWLFEFLSDMVRTADMVLFYQIFGVGLLFYALSFLLLRRITIHKVR</sequence>
<keyword evidence="1" id="KW-1133">Transmembrane helix</keyword>
<name>A0A1M5MPG4_9BACI</name>
<dbReference type="EMBL" id="FQVW01000062">
    <property type="protein sequence ID" value="SHG79136.1"/>
    <property type="molecule type" value="Genomic_DNA"/>
</dbReference>
<keyword evidence="3" id="KW-1185">Reference proteome</keyword>
<dbReference type="OrthoDB" id="2453726at2"/>
<feature type="transmembrane region" description="Helical" evidence="1">
    <location>
        <begin position="205"/>
        <end position="224"/>
    </location>
</feature>
<feature type="transmembrane region" description="Helical" evidence="1">
    <location>
        <begin position="21"/>
        <end position="42"/>
    </location>
</feature>
<reference evidence="2 3" key="1">
    <citation type="submission" date="2016-11" db="EMBL/GenBank/DDBJ databases">
        <authorList>
            <person name="Jaros S."/>
            <person name="Januszkiewicz K."/>
            <person name="Wedrychowicz H."/>
        </authorList>
    </citation>
    <scope>NUCLEOTIDE SEQUENCE [LARGE SCALE GENOMIC DNA]</scope>
    <source>
        <strain evidence="2 3">IBRC-M 10683</strain>
    </source>
</reference>
<evidence type="ECO:0000256" key="1">
    <source>
        <dbReference type="SAM" id="Phobius"/>
    </source>
</evidence>
<keyword evidence="1" id="KW-0472">Membrane</keyword>
<dbReference type="STRING" id="930117.SAMN05216225_106220"/>
<organism evidence="2 3">
    <name type="scientific">Ornithinibacillus halophilus</name>
    <dbReference type="NCBI Taxonomy" id="930117"/>
    <lineage>
        <taxon>Bacteria</taxon>
        <taxon>Bacillati</taxon>
        <taxon>Bacillota</taxon>
        <taxon>Bacilli</taxon>
        <taxon>Bacillales</taxon>
        <taxon>Bacillaceae</taxon>
        <taxon>Ornithinibacillus</taxon>
    </lineage>
</organism>
<feature type="transmembrane region" description="Helical" evidence="1">
    <location>
        <begin position="165"/>
        <end position="185"/>
    </location>
</feature>
<evidence type="ECO:0008006" key="4">
    <source>
        <dbReference type="Google" id="ProtNLM"/>
    </source>
</evidence>
<accession>A0A1M5MPG4</accession>
<gene>
    <name evidence="2" type="ORF">SAMN05216225_106220</name>
</gene>
<evidence type="ECO:0000313" key="2">
    <source>
        <dbReference type="EMBL" id="SHG79136.1"/>
    </source>
</evidence>
<dbReference type="AlphaFoldDB" id="A0A1M5MPG4"/>
<dbReference type="Proteomes" id="UP000183988">
    <property type="component" value="Unassembled WGS sequence"/>
</dbReference>